<evidence type="ECO:0000256" key="2">
    <source>
        <dbReference type="ARBA" id="ARBA00004555"/>
    </source>
</evidence>
<dbReference type="CDD" id="cd03571">
    <property type="entry name" value="ENTH"/>
    <property type="match status" value="1"/>
</dbReference>
<dbReference type="GO" id="GO:0005794">
    <property type="term" value="C:Golgi apparatus"/>
    <property type="evidence" value="ECO:0007669"/>
    <property type="project" value="UniProtKB-SubCell"/>
</dbReference>
<feature type="compositionally biased region" description="Basic and acidic residues" evidence="6">
    <location>
        <begin position="193"/>
        <end position="217"/>
    </location>
</feature>
<accession>A0A5D2U3P2</accession>
<keyword evidence="4" id="KW-0333">Golgi apparatus</keyword>
<feature type="region of interest" description="Disordered" evidence="6">
    <location>
        <begin position="508"/>
        <end position="537"/>
    </location>
</feature>
<dbReference type="FunFam" id="1.25.40.90:FF:000006">
    <property type="entry name" value="Clathrin interactor 1"/>
    <property type="match status" value="1"/>
</dbReference>
<keyword evidence="9" id="KW-1185">Reference proteome</keyword>
<dbReference type="Pfam" id="PF01417">
    <property type="entry name" value="ENTH"/>
    <property type="match status" value="1"/>
</dbReference>
<protein>
    <recommendedName>
        <fullName evidence="7">ENTH domain-containing protein</fullName>
    </recommendedName>
</protein>
<name>A0A5D2U3P2_GOSMU</name>
<comment type="similarity">
    <text evidence="3">Belongs to the epsin family.</text>
</comment>
<dbReference type="GO" id="GO:0005768">
    <property type="term" value="C:endosome"/>
    <property type="evidence" value="ECO:0007669"/>
    <property type="project" value="TreeGrafter"/>
</dbReference>
<feature type="domain" description="ENTH" evidence="7">
    <location>
        <begin position="17"/>
        <end position="149"/>
    </location>
</feature>
<dbReference type="GO" id="GO:0005886">
    <property type="term" value="C:plasma membrane"/>
    <property type="evidence" value="ECO:0007669"/>
    <property type="project" value="TreeGrafter"/>
</dbReference>
<reference evidence="8 9" key="1">
    <citation type="submission" date="2019-07" db="EMBL/GenBank/DDBJ databases">
        <title>WGS assembly of Gossypium mustelinum.</title>
        <authorList>
            <person name="Chen Z.J."/>
            <person name="Sreedasyam A."/>
            <person name="Ando A."/>
            <person name="Song Q."/>
            <person name="De L."/>
            <person name="Hulse-Kemp A."/>
            <person name="Ding M."/>
            <person name="Ye W."/>
            <person name="Kirkbride R."/>
            <person name="Jenkins J."/>
            <person name="Plott C."/>
            <person name="Lovell J."/>
            <person name="Lin Y.-M."/>
            <person name="Vaughn R."/>
            <person name="Liu B."/>
            <person name="Li W."/>
            <person name="Simpson S."/>
            <person name="Scheffler B."/>
            <person name="Saski C."/>
            <person name="Grover C."/>
            <person name="Hu G."/>
            <person name="Conover J."/>
            <person name="Carlson J."/>
            <person name="Shu S."/>
            <person name="Boston L."/>
            <person name="Williams M."/>
            <person name="Peterson D."/>
            <person name="Mcgee K."/>
            <person name="Jones D."/>
            <person name="Wendel J."/>
            <person name="Stelly D."/>
            <person name="Grimwood J."/>
            <person name="Schmutz J."/>
        </authorList>
    </citation>
    <scope>NUCLEOTIDE SEQUENCE [LARGE SCALE GENOMIC DNA]</scope>
    <source>
        <strain evidence="8">1408120.09</strain>
    </source>
</reference>
<gene>
    <name evidence="8" type="ORF">E1A91_D08G301400v1</name>
</gene>
<organism evidence="8 9">
    <name type="scientific">Gossypium mustelinum</name>
    <name type="common">Cotton</name>
    <name type="synonym">Gossypium caicoense</name>
    <dbReference type="NCBI Taxonomy" id="34275"/>
    <lineage>
        <taxon>Eukaryota</taxon>
        <taxon>Viridiplantae</taxon>
        <taxon>Streptophyta</taxon>
        <taxon>Embryophyta</taxon>
        <taxon>Tracheophyta</taxon>
        <taxon>Spermatophyta</taxon>
        <taxon>Magnoliopsida</taxon>
        <taxon>eudicotyledons</taxon>
        <taxon>Gunneridae</taxon>
        <taxon>Pentapetalae</taxon>
        <taxon>rosids</taxon>
        <taxon>malvids</taxon>
        <taxon>Malvales</taxon>
        <taxon>Malvaceae</taxon>
        <taxon>Malvoideae</taxon>
        <taxon>Gossypium</taxon>
    </lineage>
</organism>
<feature type="compositionally biased region" description="Polar residues" evidence="6">
    <location>
        <begin position="223"/>
        <end position="234"/>
    </location>
</feature>
<feature type="compositionally biased region" description="Polar residues" evidence="6">
    <location>
        <begin position="285"/>
        <end position="297"/>
    </location>
</feature>
<dbReference type="GO" id="GO:0005543">
    <property type="term" value="F:phospholipid binding"/>
    <property type="evidence" value="ECO:0007669"/>
    <property type="project" value="TreeGrafter"/>
</dbReference>
<dbReference type="GO" id="GO:0030276">
    <property type="term" value="F:clathrin binding"/>
    <property type="evidence" value="ECO:0007669"/>
    <property type="project" value="TreeGrafter"/>
</dbReference>
<proteinExistence type="inferred from homology"/>
<evidence type="ECO:0000259" key="7">
    <source>
        <dbReference type="PROSITE" id="PS50942"/>
    </source>
</evidence>
<dbReference type="SMART" id="SM00273">
    <property type="entry name" value="ENTH"/>
    <property type="match status" value="1"/>
</dbReference>
<evidence type="ECO:0000256" key="6">
    <source>
        <dbReference type="SAM" id="MobiDB-lite"/>
    </source>
</evidence>
<dbReference type="GO" id="GO:0030125">
    <property type="term" value="C:clathrin vesicle coat"/>
    <property type="evidence" value="ECO:0007669"/>
    <property type="project" value="TreeGrafter"/>
</dbReference>
<dbReference type="InterPro" id="IPR013809">
    <property type="entry name" value="ENTH"/>
</dbReference>
<dbReference type="Gene3D" id="1.25.40.90">
    <property type="match status" value="1"/>
</dbReference>
<feature type="compositionally biased region" description="Basic and acidic residues" evidence="6">
    <location>
        <begin position="235"/>
        <end position="258"/>
    </location>
</feature>
<dbReference type="PANTHER" id="PTHR12276">
    <property type="entry name" value="EPSIN/ENT-RELATED"/>
    <property type="match status" value="1"/>
</dbReference>
<feature type="compositionally biased region" description="Polar residues" evidence="6">
    <location>
        <begin position="259"/>
        <end position="269"/>
    </location>
</feature>
<comment type="subcellular location">
    <subcellularLocation>
        <location evidence="1">Cytoplasmic vesicle</location>
        <location evidence="1">Clathrin-coated vesicle</location>
    </subcellularLocation>
    <subcellularLocation>
        <location evidence="2">Golgi apparatus</location>
    </subcellularLocation>
</comment>
<dbReference type="GO" id="GO:0006897">
    <property type="term" value="P:endocytosis"/>
    <property type="evidence" value="ECO:0007669"/>
    <property type="project" value="TreeGrafter"/>
</dbReference>
<dbReference type="AlphaFoldDB" id="A0A5D2U3P2"/>
<evidence type="ECO:0000313" key="9">
    <source>
        <dbReference type="Proteomes" id="UP000323597"/>
    </source>
</evidence>
<evidence type="ECO:0000256" key="3">
    <source>
        <dbReference type="ARBA" id="ARBA00010130"/>
    </source>
</evidence>
<dbReference type="SUPFAM" id="SSF48464">
    <property type="entry name" value="ENTH/VHS domain"/>
    <property type="match status" value="1"/>
</dbReference>
<feature type="compositionally biased region" description="Gly residues" evidence="6">
    <location>
        <begin position="177"/>
        <end position="192"/>
    </location>
</feature>
<feature type="region of interest" description="Disordered" evidence="6">
    <location>
        <begin position="173"/>
        <end position="297"/>
    </location>
</feature>
<evidence type="ECO:0000313" key="8">
    <source>
        <dbReference type="EMBL" id="TYI71515.1"/>
    </source>
</evidence>
<dbReference type="PROSITE" id="PS50942">
    <property type="entry name" value="ENTH"/>
    <property type="match status" value="1"/>
</dbReference>
<evidence type="ECO:0000256" key="1">
    <source>
        <dbReference type="ARBA" id="ARBA00004132"/>
    </source>
</evidence>
<dbReference type="InterPro" id="IPR008942">
    <property type="entry name" value="ENTH_VHS"/>
</dbReference>
<keyword evidence="5" id="KW-0968">Cytoplasmic vesicle</keyword>
<evidence type="ECO:0000256" key="4">
    <source>
        <dbReference type="ARBA" id="ARBA00023034"/>
    </source>
</evidence>
<sequence>MKAFDQTVREIKREVNLKVLKVPEIEQKVLDATDNEPWGPHGAALAEIAQATKKFSDCQMVMNVLWSRLGETGKDWRYVYKALSVIEYLISNGSERAVDDIIGRTFRIASLMSFEYVEPSGKDMGINVRKKAETIVGLLHNKERIQEARNKAAANRDKYIGLSSTGVTFKSSASSFSGGGYQGGGDRCGGSSGRRESDSYKPRDRYGEQKFDKDTYVKPRRGSTASESQANSTNESRRHGSKDPKNKLSAKLSDDDKYSQSTSAPTNNFEADDDDFDDFDPRGASRSNPATGDSNQVDLFGQSLMDDLFDGPASARMEHSVTSTDSTEVDLFADATFVSAPNKAVIEASPQAQKQVDLFASQPAIVPAVSPTVDLFAATDPVVQPDIMVPKPDPTNASIIDPFATVPLSNFHSSSDIFGSFTHHSNSPWKEPTQTPINDVNLNNNMNTKPSQDIKPPQKKDAIFQVKSGIWADSLSRGIIDLNISAQPCTVKKVSLADVGILGELSDVDKRDKGPPTSLHMGRAMGTGSGFGKTGFTSATAEDDIFSSFKK</sequence>
<dbReference type="Proteomes" id="UP000323597">
    <property type="component" value="Chromosome D08"/>
</dbReference>
<dbReference type="PANTHER" id="PTHR12276:SF45">
    <property type="entry name" value="CLATHRIN INTERACTOR 1"/>
    <property type="match status" value="1"/>
</dbReference>
<dbReference type="EMBL" id="CM017656">
    <property type="protein sequence ID" value="TYI71515.1"/>
    <property type="molecule type" value="Genomic_DNA"/>
</dbReference>
<evidence type="ECO:0000256" key="5">
    <source>
        <dbReference type="ARBA" id="ARBA00023329"/>
    </source>
</evidence>